<dbReference type="OrthoDB" id="1550913at2"/>
<protein>
    <submittedName>
        <fullName evidence="2">Molybdenum cofactor biosysynthesis protein</fullName>
    </submittedName>
</protein>
<dbReference type="GO" id="GO:0003824">
    <property type="term" value="F:catalytic activity"/>
    <property type="evidence" value="ECO:0007669"/>
    <property type="project" value="InterPro"/>
</dbReference>
<dbReference type="InterPro" id="IPR011037">
    <property type="entry name" value="Pyrv_Knase-like_insert_dom_sf"/>
</dbReference>
<dbReference type="RefSeq" id="WP_126550707.1">
    <property type="nucleotide sequence ID" value="NZ_BIFS01000001.1"/>
</dbReference>
<dbReference type="PANTHER" id="PTHR36930:SF1">
    <property type="entry name" value="MOSC DOMAIN-CONTAINING PROTEIN"/>
    <property type="match status" value="1"/>
</dbReference>
<evidence type="ECO:0000313" key="3">
    <source>
        <dbReference type="Proteomes" id="UP000287188"/>
    </source>
</evidence>
<dbReference type="PROSITE" id="PS51340">
    <property type="entry name" value="MOSC"/>
    <property type="match status" value="1"/>
</dbReference>
<comment type="caution">
    <text evidence="2">The sequence shown here is derived from an EMBL/GenBank/DDBJ whole genome shotgun (WGS) entry which is preliminary data.</text>
</comment>
<dbReference type="Proteomes" id="UP000287188">
    <property type="component" value="Unassembled WGS sequence"/>
</dbReference>
<dbReference type="Pfam" id="PF03473">
    <property type="entry name" value="MOSC"/>
    <property type="match status" value="1"/>
</dbReference>
<dbReference type="PANTHER" id="PTHR36930">
    <property type="entry name" value="METAL-SULFUR CLUSTER BIOSYNTHESIS PROTEINS YUAD-RELATED"/>
    <property type="match status" value="1"/>
</dbReference>
<gene>
    <name evidence="2" type="ORF">KDK_28110</name>
</gene>
<dbReference type="InterPro" id="IPR052716">
    <property type="entry name" value="MOSC_domain"/>
</dbReference>
<accession>A0A402AIQ4</accession>
<dbReference type="EMBL" id="BIFS01000001">
    <property type="protein sequence ID" value="GCE19011.1"/>
    <property type="molecule type" value="Genomic_DNA"/>
</dbReference>
<keyword evidence="3" id="KW-1185">Reference proteome</keyword>
<dbReference type="GO" id="GO:0030170">
    <property type="term" value="F:pyridoxal phosphate binding"/>
    <property type="evidence" value="ECO:0007669"/>
    <property type="project" value="InterPro"/>
</dbReference>
<organism evidence="2 3">
    <name type="scientific">Dictyobacter kobayashii</name>
    <dbReference type="NCBI Taxonomy" id="2014872"/>
    <lineage>
        <taxon>Bacteria</taxon>
        <taxon>Bacillati</taxon>
        <taxon>Chloroflexota</taxon>
        <taxon>Ktedonobacteria</taxon>
        <taxon>Ktedonobacterales</taxon>
        <taxon>Dictyobacteraceae</taxon>
        <taxon>Dictyobacter</taxon>
    </lineage>
</organism>
<sequence length="177" mass="19476">MWNGSVISLQIAPGEGQPLINIEQAHAVPGRGIEGDRYYLGTGHFSKMGKASYEITLIESETLAALKRDYGYELTPLTARRNIVTVGVPLNHLVWKTFQVGEVTLLGRRLCEPCFHLVQLTHHTALSGLIHRGGLRAQILAEGFIRPGDSIHLSNNQDLAQAFKAEQAAREMLEPAI</sequence>
<reference evidence="3" key="1">
    <citation type="submission" date="2018-12" db="EMBL/GenBank/DDBJ databases">
        <title>Tengunoibacter tsumagoiensis gen. nov., sp. nov., Dictyobacter kobayashii sp. nov., D. alpinus sp. nov., and D. joshuensis sp. nov. and description of Dictyobacteraceae fam. nov. within the order Ktedonobacterales isolated from Tengu-no-mugimeshi.</title>
        <authorList>
            <person name="Wang C.M."/>
            <person name="Zheng Y."/>
            <person name="Sakai Y."/>
            <person name="Toyoda A."/>
            <person name="Minakuchi Y."/>
            <person name="Abe K."/>
            <person name="Yokota A."/>
            <person name="Yabe S."/>
        </authorList>
    </citation>
    <scope>NUCLEOTIDE SEQUENCE [LARGE SCALE GENOMIC DNA]</scope>
    <source>
        <strain evidence="3">Uno11</strain>
    </source>
</reference>
<name>A0A402AIQ4_9CHLR</name>
<proteinExistence type="predicted"/>
<feature type="domain" description="MOSC" evidence="1">
    <location>
        <begin position="20"/>
        <end position="154"/>
    </location>
</feature>
<dbReference type="InterPro" id="IPR005302">
    <property type="entry name" value="MoCF_Sase_C"/>
</dbReference>
<evidence type="ECO:0000259" key="1">
    <source>
        <dbReference type="PROSITE" id="PS51340"/>
    </source>
</evidence>
<dbReference type="GO" id="GO:0030151">
    <property type="term" value="F:molybdenum ion binding"/>
    <property type="evidence" value="ECO:0007669"/>
    <property type="project" value="InterPro"/>
</dbReference>
<evidence type="ECO:0000313" key="2">
    <source>
        <dbReference type="EMBL" id="GCE19011.1"/>
    </source>
</evidence>
<dbReference type="SUPFAM" id="SSF50800">
    <property type="entry name" value="PK beta-barrel domain-like"/>
    <property type="match status" value="1"/>
</dbReference>
<dbReference type="AlphaFoldDB" id="A0A402AIQ4"/>
<dbReference type="Gene3D" id="2.40.33.20">
    <property type="entry name" value="PK beta-barrel domain-like"/>
    <property type="match status" value="1"/>
</dbReference>